<sequence>MYRFSYKVNQKRRIRQIKRQSVRHIIAPDNNSSDDNFSDDNNEQLLQARDDEQQLREERSPMAINNDSIAYPSCPNYIDDDIDWINEDESEDEYEDDTRPLYNGSSITVTNAIHRITNFYLNINLDKQKVNGLLRLIKHLLPKPNLLPSTLKRMNKLLHHVSSTSTTLLCSDCYHSCNTPGIRSQTCVNPNCSTSFRRRRTTEIIEIVRFDVRSQIQSIMNRNASFINKSQFFPPSDICFGEQYQHMSAMNSNKITLIVHSDGAPIVRSSKKSIWPCFASITEIPPPMREFQSNIIILALWLSKKKPDVNIFLEETVNDLSMLIHNGTSIFIRDEEYKIQLGTQFFVSDLPAKALFCCTTYFNGYSACTFCRSRGIWYPEYNKVLYPYKNNDLTARTHDSYLKAAREAIRKSNGGKEVAVDGIKGLSSLLRIFNYPTQIIYDFMHLVCLGHIPTLINRWCSHIDKKTISEIDNKLQHLCIPHNMKVVFLESITMASQWKAKNSRLFVLHVGVPIMLNHLPILLFSHFVLYSLAIKLLYSPQTKEEILFAERLLDFYCRTASNVHDSSIEIFSLHAHLHLSYQVRQHGGLTHMSAFAFESMIRYIKKKAHGSINLGSQIAHYSSRRKTIEQNEEYYVVIFPCDNSFSVVKSKQCVPAEQDGFVMVQSGGKKYMGFVFETGNFDMCSKAADLLSQKQHEDIESDYEREKENTSSKDISSNVSEKKTFTSLKDVPFSIGVTASDLNEHSSRHTAPNLNMNNVATPIRVKNGGDRGRTAKGWQRTRNEYCPTSNDDTNIASTATASICCTDPKAVSLSSSITDNGLILAPTTPTSISISNTNVRKRPAIDSRSPPRKKKKNKSKKAQEDDASSSDAQSDEDNFIRSIEPIKTPTFNGRRLILISLEEPASVGNDDISFSSSLIFKSSENEPGVDLLKIPGTKDKANLYVTTLIQLMYTMEELVALQPADTYDDNRYILIKEAVRSKFRLTDDQLEQIFSEWLREVFLAKRRVAVAKIKSVQHNE</sequence>
<evidence type="ECO:0000313" key="3">
    <source>
        <dbReference type="Proteomes" id="UP000663882"/>
    </source>
</evidence>
<dbReference type="OrthoDB" id="10053223at2759"/>
<feature type="compositionally biased region" description="Basic residues" evidence="1">
    <location>
        <begin position="850"/>
        <end position="860"/>
    </location>
</feature>
<comment type="caution">
    <text evidence="2">The sequence shown here is derived from an EMBL/GenBank/DDBJ whole genome shotgun (WGS) entry which is preliminary data.</text>
</comment>
<dbReference type="InterPro" id="IPR004242">
    <property type="entry name" value="Transposase_21"/>
</dbReference>
<evidence type="ECO:0000313" key="2">
    <source>
        <dbReference type="EMBL" id="CAF1307147.1"/>
    </source>
</evidence>
<dbReference type="PANTHER" id="PTHR46579:SF1">
    <property type="entry name" value="F5_8 TYPE C DOMAIN-CONTAINING PROTEIN"/>
    <property type="match status" value="1"/>
</dbReference>
<evidence type="ECO:0000256" key="1">
    <source>
        <dbReference type="SAM" id="MobiDB-lite"/>
    </source>
</evidence>
<dbReference type="PANTHER" id="PTHR46579">
    <property type="entry name" value="F5/8 TYPE C DOMAIN-CONTAINING PROTEIN-RELATED"/>
    <property type="match status" value="1"/>
</dbReference>
<feature type="compositionally biased region" description="Basic and acidic residues" evidence="1">
    <location>
        <begin position="695"/>
        <end position="711"/>
    </location>
</feature>
<accession>A0A815E5R8</accession>
<protein>
    <recommendedName>
        <fullName evidence="4">Transposase domain-containing protein</fullName>
    </recommendedName>
</protein>
<organism evidence="2 3">
    <name type="scientific">Rotaria sordida</name>
    <dbReference type="NCBI Taxonomy" id="392033"/>
    <lineage>
        <taxon>Eukaryota</taxon>
        <taxon>Metazoa</taxon>
        <taxon>Spiralia</taxon>
        <taxon>Gnathifera</taxon>
        <taxon>Rotifera</taxon>
        <taxon>Eurotatoria</taxon>
        <taxon>Bdelloidea</taxon>
        <taxon>Philodinida</taxon>
        <taxon>Philodinidae</taxon>
        <taxon>Rotaria</taxon>
    </lineage>
</organism>
<gene>
    <name evidence="2" type="ORF">RFH988_LOCUS30043</name>
</gene>
<name>A0A815E5R8_9BILA</name>
<dbReference type="AlphaFoldDB" id="A0A815E5R8"/>
<reference evidence="2" key="1">
    <citation type="submission" date="2021-02" db="EMBL/GenBank/DDBJ databases">
        <authorList>
            <person name="Nowell W R."/>
        </authorList>
    </citation>
    <scope>NUCLEOTIDE SEQUENCE</scope>
</reference>
<dbReference type="Pfam" id="PF02992">
    <property type="entry name" value="Transposase_21"/>
    <property type="match status" value="1"/>
</dbReference>
<feature type="compositionally biased region" description="Low complexity" evidence="1">
    <location>
        <begin position="826"/>
        <end position="838"/>
    </location>
</feature>
<feature type="region of interest" description="Disordered" evidence="1">
    <location>
        <begin position="695"/>
        <end position="719"/>
    </location>
</feature>
<proteinExistence type="predicted"/>
<feature type="region of interest" description="Disordered" evidence="1">
    <location>
        <begin position="824"/>
        <end position="881"/>
    </location>
</feature>
<feature type="compositionally biased region" description="Acidic residues" evidence="1">
    <location>
        <begin position="865"/>
        <end position="877"/>
    </location>
</feature>
<evidence type="ECO:0008006" key="4">
    <source>
        <dbReference type="Google" id="ProtNLM"/>
    </source>
</evidence>
<dbReference type="Proteomes" id="UP000663882">
    <property type="component" value="Unassembled WGS sequence"/>
</dbReference>
<dbReference type="EMBL" id="CAJNOO010002929">
    <property type="protein sequence ID" value="CAF1307147.1"/>
    <property type="molecule type" value="Genomic_DNA"/>
</dbReference>